<feature type="domain" description="Penicillin-binding protein transpeptidase" evidence="3">
    <location>
        <begin position="1"/>
        <end position="114"/>
    </location>
</feature>
<comment type="subcellular location">
    <subcellularLocation>
        <location evidence="1">Membrane</location>
    </subcellularLocation>
</comment>
<dbReference type="RefSeq" id="WP_425349114.1">
    <property type="nucleotide sequence ID" value="NZ_MCRJ01000018.1"/>
</dbReference>
<dbReference type="Proteomes" id="UP000094622">
    <property type="component" value="Unassembled WGS sequence"/>
</dbReference>
<dbReference type="InterPro" id="IPR050515">
    <property type="entry name" value="Beta-lactam/transpept"/>
</dbReference>
<evidence type="ECO:0000256" key="2">
    <source>
        <dbReference type="ARBA" id="ARBA00023136"/>
    </source>
</evidence>
<dbReference type="InterPro" id="IPR001460">
    <property type="entry name" value="PCN-bd_Tpept"/>
</dbReference>
<dbReference type="GO" id="GO:0071555">
    <property type="term" value="P:cell wall organization"/>
    <property type="evidence" value="ECO:0007669"/>
    <property type="project" value="TreeGrafter"/>
</dbReference>
<organism evidence="4 5">
    <name type="scientific">Methylobrevis pamukkalensis</name>
    <dbReference type="NCBI Taxonomy" id="1439726"/>
    <lineage>
        <taxon>Bacteria</taxon>
        <taxon>Pseudomonadati</taxon>
        <taxon>Pseudomonadota</taxon>
        <taxon>Alphaproteobacteria</taxon>
        <taxon>Hyphomicrobiales</taxon>
        <taxon>Pleomorphomonadaceae</taxon>
        <taxon>Methylobrevis</taxon>
    </lineage>
</organism>
<keyword evidence="2" id="KW-0472">Membrane</keyword>
<protein>
    <submittedName>
        <fullName evidence="4">Stage V sporulation protein D</fullName>
    </submittedName>
</protein>
<evidence type="ECO:0000313" key="5">
    <source>
        <dbReference type="Proteomes" id="UP000094622"/>
    </source>
</evidence>
<accession>A0A1E3H5H7</accession>
<dbReference type="EMBL" id="MCRJ01000018">
    <property type="protein sequence ID" value="ODN71564.1"/>
    <property type="molecule type" value="Genomic_DNA"/>
</dbReference>
<dbReference type="PANTHER" id="PTHR30627:SF1">
    <property type="entry name" value="PEPTIDOGLYCAN D,D-TRANSPEPTIDASE FTSI"/>
    <property type="match status" value="1"/>
</dbReference>
<evidence type="ECO:0000256" key="1">
    <source>
        <dbReference type="ARBA" id="ARBA00004370"/>
    </source>
</evidence>
<name>A0A1E3H5H7_9HYPH</name>
<keyword evidence="5" id="KW-1185">Reference proteome</keyword>
<proteinExistence type="predicted"/>
<dbReference type="SUPFAM" id="SSF56601">
    <property type="entry name" value="beta-lactamase/transpeptidase-like"/>
    <property type="match status" value="1"/>
</dbReference>
<dbReference type="GO" id="GO:0005886">
    <property type="term" value="C:plasma membrane"/>
    <property type="evidence" value="ECO:0007669"/>
    <property type="project" value="TreeGrafter"/>
</dbReference>
<sequence length="153" mass="16393">MMNGGYLLPPTFFPRSEAEAKAIGKRVISEQTSEEMRYLMRLNAVAPGGSGKRAEVAGYYVGGKTGTAEKVVNGRYSSSKRRNAFIAAFPIDDPQYVVLVVIDEPESEKPGLPATAGMNAAPTVGAIIRRAAPMLGLMPRVDADVDQVIKTSF</sequence>
<dbReference type="Pfam" id="PF00905">
    <property type="entry name" value="Transpeptidase"/>
    <property type="match status" value="1"/>
</dbReference>
<comment type="caution">
    <text evidence="4">The sequence shown here is derived from an EMBL/GenBank/DDBJ whole genome shotgun (WGS) entry which is preliminary data.</text>
</comment>
<reference evidence="4 5" key="1">
    <citation type="submission" date="2016-07" db="EMBL/GenBank/DDBJ databases">
        <title>Draft Genome Sequence of Methylobrevis pamukkalensis PK2.</title>
        <authorList>
            <person name="Vasilenko O.V."/>
            <person name="Doronina N.V."/>
            <person name="Shmareva M.N."/>
            <person name="Tarlachkov S.V."/>
            <person name="Mustakhimov I."/>
            <person name="Trotsenko Y.A."/>
        </authorList>
    </citation>
    <scope>NUCLEOTIDE SEQUENCE [LARGE SCALE GENOMIC DNA]</scope>
    <source>
        <strain evidence="4 5">PK2</strain>
    </source>
</reference>
<dbReference type="PATRIC" id="fig|1439726.3.peg.1122"/>
<evidence type="ECO:0000259" key="3">
    <source>
        <dbReference type="Pfam" id="PF00905"/>
    </source>
</evidence>
<gene>
    <name evidence="4" type="primary">spoVD</name>
    <name evidence="4" type="ORF">A6302_01077</name>
</gene>
<evidence type="ECO:0000313" key="4">
    <source>
        <dbReference type="EMBL" id="ODN71564.1"/>
    </source>
</evidence>
<dbReference type="AlphaFoldDB" id="A0A1E3H5H7"/>
<dbReference type="Gene3D" id="3.30.450.330">
    <property type="match status" value="1"/>
</dbReference>
<dbReference type="GO" id="GO:0008658">
    <property type="term" value="F:penicillin binding"/>
    <property type="evidence" value="ECO:0007669"/>
    <property type="project" value="InterPro"/>
</dbReference>
<dbReference type="PANTHER" id="PTHR30627">
    <property type="entry name" value="PEPTIDOGLYCAN D,D-TRANSPEPTIDASE"/>
    <property type="match status" value="1"/>
</dbReference>
<dbReference type="InterPro" id="IPR012338">
    <property type="entry name" value="Beta-lactam/transpept-like"/>
</dbReference>